<name>A0A1V6QP52_9EURO</name>
<dbReference type="Pfam" id="PF00668">
    <property type="entry name" value="Condensation"/>
    <property type="match status" value="2"/>
</dbReference>
<evidence type="ECO:0000256" key="4">
    <source>
        <dbReference type="ARBA" id="ARBA00029454"/>
    </source>
</evidence>
<dbReference type="CDD" id="cd05918">
    <property type="entry name" value="A_NRPS_SidN3_like"/>
    <property type="match status" value="1"/>
</dbReference>
<dbReference type="PROSITE" id="PS50075">
    <property type="entry name" value="CARRIER"/>
    <property type="match status" value="1"/>
</dbReference>
<dbReference type="SUPFAM" id="SSF56801">
    <property type="entry name" value="Acetyl-CoA synthetase-like"/>
    <property type="match status" value="1"/>
</dbReference>
<dbReference type="FunFam" id="3.40.50.12780:FF:000014">
    <property type="entry name" value="Nonribosomal peptide synthetase 1"/>
    <property type="match status" value="1"/>
</dbReference>
<dbReference type="InterPro" id="IPR023213">
    <property type="entry name" value="CAT-like_dom_sf"/>
</dbReference>
<dbReference type="Pfam" id="PF00550">
    <property type="entry name" value="PP-binding"/>
    <property type="match status" value="1"/>
</dbReference>
<dbReference type="Gene3D" id="3.30.559.10">
    <property type="entry name" value="Chloramphenicol acetyltransferase-like domain"/>
    <property type="match status" value="2"/>
</dbReference>
<dbReference type="InterPro" id="IPR010071">
    <property type="entry name" value="AA_adenyl_dom"/>
</dbReference>
<evidence type="ECO:0000256" key="3">
    <source>
        <dbReference type="ARBA" id="ARBA00022598"/>
    </source>
</evidence>
<dbReference type="InterPro" id="IPR006162">
    <property type="entry name" value="Ppantetheine_attach_site"/>
</dbReference>
<dbReference type="InterPro" id="IPR009081">
    <property type="entry name" value="PP-bd_ACP"/>
</dbReference>
<accession>A0A1V6QP52</accession>
<dbReference type="GO" id="GO:0044550">
    <property type="term" value="P:secondary metabolite biosynthetic process"/>
    <property type="evidence" value="ECO:0007669"/>
    <property type="project" value="TreeGrafter"/>
</dbReference>
<evidence type="ECO:0000256" key="1">
    <source>
        <dbReference type="ARBA" id="ARBA00022450"/>
    </source>
</evidence>
<reference evidence="7" key="1">
    <citation type="journal article" date="2017" name="Nat. Microbiol.">
        <title>Global analysis of biosynthetic gene clusters reveals vast potential of secondary metabolite production in Penicillium species.</title>
        <authorList>
            <person name="Nielsen J.C."/>
            <person name="Grijseels S."/>
            <person name="Prigent S."/>
            <person name="Ji B."/>
            <person name="Dainat J."/>
            <person name="Nielsen K.F."/>
            <person name="Frisvad J.C."/>
            <person name="Workman M."/>
            <person name="Nielsen J."/>
        </authorList>
    </citation>
    <scope>NUCLEOTIDE SEQUENCE [LARGE SCALE GENOMIC DNA]</scope>
    <source>
        <strain evidence="7">IBT 31811</strain>
    </source>
</reference>
<organism evidence="6 7">
    <name type="scientific">Penicillium antarcticum</name>
    <dbReference type="NCBI Taxonomy" id="416450"/>
    <lineage>
        <taxon>Eukaryota</taxon>
        <taxon>Fungi</taxon>
        <taxon>Dikarya</taxon>
        <taxon>Ascomycota</taxon>
        <taxon>Pezizomycotina</taxon>
        <taxon>Eurotiomycetes</taxon>
        <taxon>Eurotiomycetidae</taxon>
        <taxon>Eurotiales</taxon>
        <taxon>Aspergillaceae</taxon>
        <taxon>Penicillium</taxon>
    </lineage>
</organism>
<dbReference type="SUPFAM" id="SSF52777">
    <property type="entry name" value="CoA-dependent acyltransferases"/>
    <property type="match status" value="3"/>
</dbReference>
<dbReference type="Gene3D" id="1.10.1200.10">
    <property type="entry name" value="ACP-like"/>
    <property type="match status" value="1"/>
</dbReference>
<dbReference type="GO" id="GO:0016874">
    <property type="term" value="F:ligase activity"/>
    <property type="evidence" value="ECO:0007669"/>
    <property type="project" value="UniProtKB-KW"/>
</dbReference>
<dbReference type="Gene3D" id="3.40.50.12780">
    <property type="entry name" value="N-terminal domain of ligase-like"/>
    <property type="match status" value="1"/>
</dbReference>
<keyword evidence="1" id="KW-0596">Phosphopantetheine</keyword>
<evidence type="ECO:0000259" key="5">
    <source>
        <dbReference type="PROSITE" id="PS50075"/>
    </source>
</evidence>
<dbReference type="PROSITE" id="PS00012">
    <property type="entry name" value="PHOSPHOPANTETHEINE"/>
    <property type="match status" value="1"/>
</dbReference>
<dbReference type="STRING" id="416450.A0A1V6QP52"/>
<feature type="domain" description="Carrier" evidence="5">
    <location>
        <begin position="900"/>
        <end position="976"/>
    </location>
</feature>
<dbReference type="GO" id="GO:0031177">
    <property type="term" value="F:phosphopantetheine binding"/>
    <property type="evidence" value="ECO:0007669"/>
    <property type="project" value="TreeGrafter"/>
</dbReference>
<dbReference type="EMBL" id="MDYN01000001">
    <property type="protein sequence ID" value="OQD91009.1"/>
    <property type="molecule type" value="Genomic_DNA"/>
</dbReference>
<dbReference type="InterPro" id="IPR036736">
    <property type="entry name" value="ACP-like_sf"/>
</dbReference>
<sequence>MVCISLSFAGIDSANPMGRGRAMFPGIQEGILLSQLRLGDAYLYHAIMRIDSCEAVPLDARPIPYSDYVAFIQSQSAAEGLVFWSKYLHDVKPCHFPSLVSSTMEEEIKTVVVPVPDNGKFRAFCQTNNITIANVIRLAWSLVLQAYSGEDQVCFGYLTAGREIPLKGLESAVGLFINMLVCATNLAQVGNNPVIATLQHLHHEYLNMLPYQHVRLAEFHHALGVTGKQLFNTVVSFQRRDVGRLVMGDLQMTYLEGLDPTEPISDSNSTGDLLPGVEEVELSLEDFDSYPLVVECFVADDKVIIEARYEARYDENILSNWRVQNIMHHFEHILEQITEAKCLEAPIASVALFSDRDLQQIIEWNREYPESVESTVPAIFADQVSQRPEALAVDAWDGQLAYEELDQLSTTLARHLVSLGFVPEALVPMCFDKSKWAVVAQMAVMKAGGACVNLDPAHPQARLETIVKDAQAIVLLTNFRHANILANSVPLRTVAVTEDFIYSLAGWSSLNLPSLTPRNAAYVVFTSGSTGKPKGIIISHGSLCSSSKAHGTRWDIGPGTRLMQFAASTFDVSCADIFTTLQRGGCICVPSDEQRMNDLSGAISKFQCNWAFLTPTVAALLEKDTIPSLKMLVLGGEASTRDTIAKWHNVLDLRICYGPAECSVYCSGAPPATINSDPANLGESIGALYWIADPQDPNRLTPLGCVGELLLEGPTLAREYLHDVEKTAKAFITSPVWAIRQDSRFYRTGDLVRVNEDGTIRFVGRKDTQVKVRGQRVELGEIEHAIRLAMPTLAHVSVDAVQDPTHQRQVVLAFLHYSNRSGPVEIKDMSTDLRDELAVLQQTLSQQLPSYMIPSTFIPLSRVPLTMNGKSDRRQLRELVTSLSREDNLAFSLASSVKLEPTTPMELQLRALWAKVLHIEEDTLGKNHHFLRSGGDSISAMKLTSHARSAGLTLTVQDIFQAPVLEEMAIVISLKSGKDLTEKTSLPYTPFSFIDDIANVLPLVALVANTPTENIEDILPASDFQSSAIAHSMLKVCGLVNYLFLDSDGEVPWTLAHVQNAWALFLEAHGILRTVFAAYGDRFYQVVLKDILQQVAWYQIDEEIESFCLNLCKEDVNSNLPLGSVLTQLSVVSNQNHHRLILRVSHAQYDGVCLPRIWQSFQDAFSGRTPAPEVPFSHFIAGIYPASPDAHTYWRNFLSNSTMTDMVAHPAPQYQKVYDLHLTRTITIASQGGSVFTFATILKTAWALVLSSCSDRSDVVFGHVVSGRNLPQANIDQVIAPA</sequence>
<dbReference type="GO" id="GO:0043041">
    <property type="term" value="P:amino acid activation for nonribosomal peptide biosynthetic process"/>
    <property type="evidence" value="ECO:0007669"/>
    <property type="project" value="TreeGrafter"/>
</dbReference>
<dbReference type="PANTHER" id="PTHR45527">
    <property type="entry name" value="NONRIBOSOMAL PEPTIDE SYNTHETASE"/>
    <property type="match status" value="1"/>
</dbReference>
<dbReference type="Proteomes" id="UP000191672">
    <property type="component" value="Unassembled WGS sequence"/>
</dbReference>
<dbReference type="InterPro" id="IPR001242">
    <property type="entry name" value="Condensation_dom"/>
</dbReference>
<dbReference type="InterPro" id="IPR000873">
    <property type="entry name" value="AMP-dep_synth/lig_dom"/>
</dbReference>
<dbReference type="SUPFAM" id="SSF47336">
    <property type="entry name" value="ACP-like"/>
    <property type="match status" value="1"/>
</dbReference>
<dbReference type="InterPro" id="IPR042099">
    <property type="entry name" value="ANL_N_sf"/>
</dbReference>
<dbReference type="NCBIfam" id="TIGR01733">
    <property type="entry name" value="AA-adenyl-dom"/>
    <property type="match status" value="1"/>
</dbReference>
<dbReference type="Pfam" id="PF00501">
    <property type="entry name" value="AMP-binding"/>
    <property type="match status" value="1"/>
</dbReference>
<evidence type="ECO:0000256" key="2">
    <source>
        <dbReference type="ARBA" id="ARBA00022553"/>
    </source>
</evidence>
<evidence type="ECO:0000313" key="6">
    <source>
        <dbReference type="EMBL" id="OQD91009.1"/>
    </source>
</evidence>
<dbReference type="InterPro" id="IPR020845">
    <property type="entry name" value="AMP-binding_CS"/>
</dbReference>
<dbReference type="PROSITE" id="PS00455">
    <property type="entry name" value="AMP_BINDING"/>
    <property type="match status" value="1"/>
</dbReference>
<gene>
    <name evidence="6" type="ORF">PENANT_c001G10212</name>
</gene>
<dbReference type="FunFam" id="3.30.300.30:FF:000015">
    <property type="entry name" value="Nonribosomal peptide synthase SidD"/>
    <property type="match status" value="1"/>
</dbReference>
<dbReference type="Gene3D" id="3.30.300.30">
    <property type="match status" value="1"/>
</dbReference>
<dbReference type="GO" id="GO:0005737">
    <property type="term" value="C:cytoplasm"/>
    <property type="evidence" value="ECO:0007669"/>
    <property type="project" value="TreeGrafter"/>
</dbReference>
<dbReference type="PANTHER" id="PTHR45527:SF16">
    <property type="entry name" value="NONRIBOSOMAL PEPTIDE SYNTHASE ATNA-RELATED"/>
    <property type="match status" value="1"/>
</dbReference>
<comment type="similarity">
    <text evidence="4">Belongs to the NRP synthetase family.</text>
</comment>
<dbReference type="Gene3D" id="3.30.559.30">
    <property type="entry name" value="Nonribosomal peptide synthetase, condensation domain"/>
    <property type="match status" value="2"/>
</dbReference>
<protein>
    <recommendedName>
        <fullName evidence="5">Carrier domain-containing protein</fullName>
    </recommendedName>
</protein>
<keyword evidence="3" id="KW-0436">Ligase</keyword>
<dbReference type="InterPro" id="IPR045851">
    <property type="entry name" value="AMP-bd_C_sf"/>
</dbReference>
<comment type="caution">
    <text evidence="6">The sequence shown here is derived from an EMBL/GenBank/DDBJ whole genome shotgun (WGS) entry which is preliminary data.</text>
</comment>
<dbReference type="FunFam" id="1.10.1200.10:FF:000005">
    <property type="entry name" value="Nonribosomal peptide synthetase 1"/>
    <property type="match status" value="1"/>
</dbReference>
<keyword evidence="2" id="KW-0597">Phosphoprotein</keyword>
<evidence type="ECO:0000313" key="7">
    <source>
        <dbReference type="Proteomes" id="UP000191672"/>
    </source>
</evidence>
<proteinExistence type="inferred from homology"/>
<keyword evidence="7" id="KW-1185">Reference proteome</keyword>